<feature type="compositionally biased region" description="Low complexity" evidence="12">
    <location>
        <begin position="384"/>
        <end position="409"/>
    </location>
</feature>
<keyword evidence="9 11" id="KW-0440">LIM domain</keyword>
<dbReference type="GO" id="GO:0007179">
    <property type="term" value="P:transforming growth factor beta receptor signaling pathway"/>
    <property type="evidence" value="ECO:0007669"/>
    <property type="project" value="TreeGrafter"/>
</dbReference>
<feature type="domain" description="LIM zinc-binding" evidence="13">
    <location>
        <begin position="1075"/>
        <end position="1134"/>
    </location>
</feature>
<dbReference type="FunFam" id="2.10.110.10:FF:000018">
    <property type="entry name" value="Paxillin isoform 1"/>
    <property type="match status" value="1"/>
</dbReference>
<feature type="region of interest" description="Disordered" evidence="12">
    <location>
        <begin position="362"/>
        <end position="606"/>
    </location>
</feature>
<evidence type="ECO:0000256" key="3">
    <source>
        <dbReference type="ARBA" id="ARBA00022490"/>
    </source>
</evidence>
<feature type="region of interest" description="Disordered" evidence="12">
    <location>
        <begin position="772"/>
        <end position="936"/>
    </location>
</feature>
<keyword evidence="7 11" id="KW-0862">Zinc</keyword>
<feature type="compositionally biased region" description="Polar residues" evidence="12">
    <location>
        <begin position="916"/>
        <end position="925"/>
    </location>
</feature>
<dbReference type="FunFam" id="2.10.110.10:FF:000009">
    <property type="entry name" value="Paxillin isoform 1"/>
    <property type="match status" value="1"/>
</dbReference>
<organism evidence="14 15">
    <name type="scientific">Lates calcarifer</name>
    <name type="common">Barramundi</name>
    <name type="synonym">Holocentrus calcarifer</name>
    <dbReference type="NCBI Taxonomy" id="8187"/>
    <lineage>
        <taxon>Eukaryota</taxon>
        <taxon>Metazoa</taxon>
        <taxon>Chordata</taxon>
        <taxon>Craniata</taxon>
        <taxon>Vertebrata</taxon>
        <taxon>Euteleostomi</taxon>
        <taxon>Actinopterygii</taxon>
        <taxon>Neopterygii</taxon>
        <taxon>Teleostei</taxon>
        <taxon>Neoteleostei</taxon>
        <taxon>Acanthomorphata</taxon>
        <taxon>Carangaria</taxon>
        <taxon>Carangaria incertae sedis</taxon>
        <taxon>Centropomidae</taxon>
        <taxon>Lates</taxon>
    </lineage>
</organism>
<feature type="compositionally biased region" description="Pro residues" evidence="12">
    <location>
        <begin position="812"/>
        <end position="897"/>
    </location>
</feature>
<reference evidence="15" key="1">
    <citation type="submission" date="2025-08" db="UniProtKB">
        <authorList>
            <consortium name="RefSeq"/>
        </authorList>
    </citation>
    <scope>IDENTIFICATION</scope>
    <source>
        <tissue evidence="15">Brain</tissue>
    </source>
</reference>
<dbReference type="GO" id="GO:0046872">
    <property type="term" value="F:metal ion binding"/>
    <property type="evidence" value="ECO:0007669"/>
    <property type="project" value="UniProtKB-KW"/>
</dbReference>
<feature type="compositionally biased region" description="Polar residues" evidence="12">
    <location>
        <begin position="365"/>
        <end position="383"/>
    </location>
</feature>
<evidence type="ECO:0000256" key="10">
    <source>
        <dbReference type="ARBA" id="ARBA00023212"/>
    </source>
</evidence>
<proteinExistence type="predicted"/>
<dbReference type="PROSITE" id="PS00478">
    <property type="entry name" value="LIM_DOMAIN_1"/>
    <property type="match status" value="3"/>
</dbReference>
<sequence>MDDLDALLADLESTTSHISKCPLFLSDDTAYSIPVGGQTQQDICSPPQVPPTPFEQTLNGLDETESFSSAQRSPWSRDSSSPTQPAGEEDHVYSFPNKQKSSDSSTVAMNSSLGSNLSELDRLLLELNAVQQSTPAFPTEEEAAPPLPASSIIHHIHENGVSTAGKAAPPVMEKPKRSATARGIEDVRPSVESLLDELESSVPSPIPTPLVVSDEQTDGQEETPAQQQARMSASSATRELDELMASLSDFKVQSNSGSQLSVNQEPVDTSLVAGTPVVQAVPTPSINPHAGSMDTLLLSSYTTPSSTPLPLELHIDEDGSSAHTASAGSTVVTASSKYSHIQQKDDGVSVISVSSHVESLSVSSTQKPLSQLEAHNSTQMSTTKAVASKVPSPVVISKSPSPVAVSKNPSPIPKAKSPCPPDLKCSNLSQSYKSPSPIPSSHSPEEAAKDQGPVTLPTTPGAVPKTASPVTVPRLSSPVPKSASPVTVPNISSPITISKRASPETVPKSVSPVSVPRLSSPVTIPNVSSSPTVPKSSSPDTIPKNTCPIILPRLSSPVTVPRSETPKSPAPVIRKTYTVPGTSSPRASPVSPVVAPSNSLSPPPTEKQAAETLDLTWPCREPLLDDALDKLLAPDYPQLSENQPLASVMPGDEDRCWEEEDGIYPDLSREGTLTPMTESSWMDECFTPSTCPGTPDAALDLPIQQPSAVERLSASGQLKSVIRRTKETPNVHPMYREGLLRRKMGPIIVNKSNSQDRLIEELQGKLGIGRVERRRKQQPDDWLTEGVIVMSNPQRTREEGSQPSVDKIIIPPESPAPPRKVLPPPQSPPAPKKPPPVKQTPPPLPPPPPTPPPPREPTPPPPKEPTPPPREPTPPPVQPPPSPSPPPKPVTPPPPPKVYVSVGCQTEYDPIFPPMQIQSQGKTSPTAPPKPANKLDNMLGSLQSDLNRLGVQTVAKGVCGACKKPIVGQVVTAMGRTWHPEHFVCTHCQEEIGSRNFFERDGQPYCEKDYHSLFSPRCHYCNGAILDKVVTALDKTWHPEHFFCAQCGAFFGPEGFHEKDGKAYCRKDYFDMFAPKCGGCARAILENYISALNSLWHPECFVCRECFTPFINGSFFDHEGQPYCEAHYHERRGSLCSGCQKPITGRCITAMGKKFHPEHFVCAFCLKQLNKGTFKEQNDKPYCHGCFIKLFS</sequence>
<evidence type="ECO:0000256" key="12">
    <source>
        <dbReference type="SAM" id="MobiDB-lite"/>
    </source>
</evidence>
<evidence type="ECO:0000259" key="13">
    <source>
        <dbReference type="PROSITE" id="PS50023"/>
    </source>
</evidence>
<evidence type="ECO:0000256" key="7">
    <source>
        <dbReference type="ARBA" id="ARBA00022833"/>
    </source>
</evidence>
<feature type="compositionally biased region" description="Low complexity" evidence="12">
    <location>
        <begin position="503"/>
        <end position="539"/>
    </location>
</feature>
<dbReference type="CDD" id="cd09336">
    <property type="entry name" value="LIM1_Paxillin_like"/>
    <property type="match status" value="1"/>
</dbReference>
<evidence type="ECO:0000313" key="15">
    <source>
        <dbReference type="RefSeq" id="XP_018555788.1"/>
    </source>
</evidence>
<dbReference type="CDD" id="cd09337">
    <property type="entry name" value="LIM2_Paxillin_like"/>
    <property type="match status" value="1"/>
</dbReference>
<evidence type="ECO:0000313" key="14">
    <source>
        <dbReference type="Proteomes" id="UP000694890"/>
    </source>
</evidence>
<feature type="compositionally biased region" description="Polar residues" evidence="12">
    <location>
        <begin position="66"/>
        <end position="84"/>
    </location>
</feature>
<keyword evidence="3" id="KW-0963">Cytoplasm</keyword>
<evidence type="ECO:0000256" key="1">
    <source>
        <dbReference type="ARBA" id="ARBA00004245"/>
    </source>
</evidence>
<feature type="compositionally biased region" description="Low complexity" evidence="12">
    <location>
        <begin position="583"/>
        <end position="600"/>
    </location>
</feature>
<dbReference type="Pfam" id="PF00412">
    <property type="entry name" value="LIM"/>
    <property type="match status" value="4"/>
</dbReference>
<dbReference type="InterPro" id="IPR001904">
    <property type="entry name" value="Paxillin_Lim_dom4"/>
</dbReference>
<evidence type="ECO:0000256" key="4">
    <source>
        <dbReference type="ARBA" id="ARBA00022553"/>
    </source>
</evidence>
<feature type="region of interest" description="Disordered" evidence="12">
    <location>
        <begin position="35"/>
        <end position="110"/>
    </location>
</feature>
<keyword evidence="6" id="KW-0677">Repeat</keyword>
<keyword evidence="4" id="KW-0597">Phosphoprotein</keyword>
<dbReference type="InterPro" id="IPR047075">
    <property type="entry name" value="Paxillin_TGFB1I1_LIM_dom1"/>
</dbReference>
<feature type="region of interest" description="Disordered" evidence="12">
    <location>
        <begin position="162"/>
        <end position="238"/>
    </location>
</feature>
<dbReference type="PROSITE" id="PS50023">
    <property type="entry name" value="LIM_DOMAIN_2"/>
    <property type="match status" value="4"/>
</dbReference>
<evidence type="ECO:0000256" key="8">
    <source>
        <dbReference type="ARBA" id="ARBA00022949"/>
    </source>
</evidence>
<dbReference type="CDD" id="cd09338">
    <property type="entry name" value="LIM3_Paxillin_like"/>
    <property type="match status" value="1"/>
</dbReference>
<dbReference type="GO" id="GO:0034446">
    <property type="term" value="P:substrate adhesion-dependent cell spreading"/>
    <property type="evidence" value="ECO:0007669"/>
    <property type="project" value="TreeGrafter"/>
</dbReference>
<dbReference type="GO" id="GO:0005856">
    <property type="term" value="C:cytoskeleton"/>
    <property type="evidence" value="ECO:0007669"/>
    <property type="project" value="UniProtKB-SubCell"/>
</dbReference>
<accession>A0AAJ7VIL1</accession>
<evidence type="ECO:0000256" key="5">
    <source>
        <dbReference type="ARBA" id="ARBA00022723"/>
    </source>
</evidence>
<dbReference type="FunFam" id="2.10.110.10:FF:000012">
    <property type="entry name" value="Paxillin isoform 1"/>
    <property type="match status" value="1"/>
</dbReference>
<feature type="compositionally biased region" description="Polar residues" evidence="12">
    <location>
        <begin position="484"/>
        <end position="496"/>
    </location>
</feature>
<dbReference type="GO" id="GO:0005925">
    <property type="term" value="C:focal adhesion"/>
    <property type="evidence" value="ECO:0007669"/>
    <property type="project" value="UniProtKB-SubCell"/>
</dbReference>
<dbReference type="Pfam" id="PF03535">
    <property type="entry name" value="Paxillin"/>
    <property type="match status" value="1"/>
</dbReference>
<gene>
    <name evidence="15" type="primary">LOC108899679</name>
</gene>
<dbReference type="SUPFAM" id="SSF57716">
    <property type="entry name" value="Glucocorticoid receptor-like (DNA-binding domain)"/>
    <property type="match status" value="5"/>
</dbReference>
<name>A0AAJ7VIL1_LATCA</name>
<dbReference type="FunFam" id="2.10.110.10:FF:000008">
    <property type="entry name" value="Paxillin isoform 1"/>
    <property type="match status" value="1"/>
</dbReference>
<dbReference type="Gene3D" id="2.10.110.10">
    <property type="entry name" value="Cysteine Rich Protein"/>
    <property type="match status" value="4"/>
</dbReference>
<dbReference type="SMART" id="SM00132">
    <property type="entry name" value="LIM"/>
    <property type="match status" value="4"/>
</dbReference>
<keyword evidence="10" id="KW-0206">Cytoskeleton</keyword>
<keyword evidence="8" id="KW-0965">Cell junction</keyword>
<dbReference type="Proteomes" id="UP000694890">
    <property type="component" value="Linkage group LG12"/>
</dbReference>
<feature type="domain" description="LIM zinc-binding" evidence="13">
    <location>
        <begin position="1135"/>
        <end position="1192"/>
    </location>
</feature>
<dbReference type="PANTHER" id="PTHR24216">
    <property type="entry name" value="PAXILLIN-RELATED"/>
    <property type="match status" value="1"/>
</dbReference>
<dbReference type="PANTHER" id="PTHR24216:SF11">
    <property type="entry name" value="PAXILLIN"/>
    <property type="match status" value="1"/>
</dbReference>
<feature type="domain" description="LIM zinc-binding" evidence="13">
    <location>
        <begin position="1017"/>
        <end position="1074"/>
    </location>
</feature>
<protein>
    <submittedName>
        <fullName evidence="15">Mucin-4 isoform X1</fullName>
    </submittedName>
</protein>
<dbReference type="InterPro" id="IPR001781">
    <property type="entry name" value="Znf_LIM"/>
</dbReference>
<evidence type="ECO:0000256" key="2">
    <source>
        <dbReference type="ARBA" id="ARBA00004246"/>
    </source>
</evidence>
<feature type="domain" description="LIM zinc-binding" evidence="13">
    <location>
        <begin position="957"/>
        <end position="1016"/>
    </location>
</feature>
<dbReference type="PRINTS" id="PR01217">
    <property type="entry name" value="PRICHEXTENSN"/>
</dbReference>
<feature type="compositionally biased region" description="Polar residues" evidence="12">
    <location>
        <begin position="96"/>
        <end position="110"/>
    </location>
</feature>
<dbReference type="KEGG" id="lcf:108899679"/>
<evidence type="ECO:0000256" key="11">
    <source>
        <dbReference type="PROSITE-ProRule" id="PRU00125"/>
    </source>
</evidence>
<dbReference type="AlphaFoldDB" id="A0AAJ7VIL1"/>
<comment type="subcellular location">
    <subcellularLocation>
        <location evidence="2">Cell junction</location>
        <location evidence="2">Focal adhesion</location>
    </subcellularLocation>
    <subcellularLocation>
        <location evidence="1">Cytoplasm</location>
        <location evidence="1">Cytoskeleton</location>
    </subcellularLocation>
</comment>
<dbReference type="GeneID" id="108899679"/>
<evidence type="ECO:0000256" key="6">
    <source>
        <dbReference type="ARBA" id="ARBA00022737"/>
    </source>
</evidence>
<dbReference type="CDD" id="cd09411">
    <property type="entry name" value="LIM4_Paxillin"/>
    <property type="match status" value="1"/>
</dbReference>
<feature type="compositionally biased region" description="Low complexity" evidence="12">
    <location>
        <begin position="225"/>
        <end position="236"/>
    </location>
</feature>
<dbReference type="RefSeq" id="XP_018555788.1">
    <property type="nucleotide sequence ID" value="XM_018700272.2"/>
</dbReference>
<keyword evidence="5 11" id="KW-0479">Metal-binding</keyword>
<dbReference type="GO" id="GO:0043542">
    <property type="term" value="P:endothelial cell migration"/>
    <property type="evidence" value="ECO:0007669"/>
    <property type="project" value="TreeGrafter"/>
</dbReference>
<evidence type="ECO:0000256" key="9">
    <source>
        <dbReference type="ARBA" id="ARBA00023038"/>
    </source>
</evidence>
<feature type="compositionally biased region" description="Low complexity" evidence="12">
    <location>
        <begin position="429"/>
        <end position="442"/>
    </location>
</feature>